<accession>B9RSN5</accession>
<sequence length="71" mass="7664">MLKCTTVRIATGGESRRVPRVPCWGLLLEVPLLRSLAKGASGMMLKSLAEGASSAMPRSFRGCCKHDVEVF</sequence>
<name>B9RSN5_RICCO</name>
<protein>
    <submittedName>
        <fullName evidence="1">Uncharacterized protein</fullName>
    </submittedName>
</protein>
<gene>
    <name evidence="1" type="ORF">RCOM_1727950</name>
</gene>
<evidence type="ECO:0000313" key="1">
    <source>
        <dbReference type="EMBL" id="EEF45652.1"/>
    </source>
</evidence>
<organism evidence="1 2">
    <name type="scientific">Ricinus communis</name>
    <name type="common">Castor bean</name>
    <dbReference type="NCBI Taxonomy" id="3988"/>
    <lineage>
        <taxon>Eukaryota</taxon>
        <taxon>Viridiplantae</taxon>
        <taxon>Streptophyta</taxon>
        <taxon>Embryophyta</taxon>
        <taxon>Tracheophyta</taxon>
        <taxon>Spermatophyta</taxon>
        <taxon>Magnoliopsida</taxon>
        <taxon>eudicotyledons</taxon>
        <taxon>Gunneridae</taxon>
        <taxon>Pentapetalae</taxon>
        <taxon>rosids</taxon>
        <taxon>fabids</taxon>
        <taxon>Malpighiales</taxon>
        <taxon>Euphorbiaceae</taxon>
        <taxon>Acalyphoideae</taxon>
        <taxon>Acalypheae</taxon>
        <taxon>Ricinus</taxon>
    </lineage>
</organism>
<proteinExistence type="predicted"/>
<reference evidence="2" key="1">
    <citation type="journal article" date="2010" name="Nat. Biotechnol.">
        <title>Draft genome sequence of the oilseed species Ricinus communis.</title>
        <authorList>
            <person name="Chan A.P."/>
            <person name="Crabtree J."/>
            <person name="Zhao Q."/>
            <person name="Lorenzi H."/>
            <person name="Orvis J."/>
            <person name="Puiu D."/>
            <person name="Melake-Berhan A."/>
            <person name="Jones K.M."/>
            <person name="Redman J."/>
            <person name="Chen G."/>
            <person name="Cahoon E.B."/>
            <person name="Gedil M."/>
            <person name="Stanke M."/>
            <person name="Haas B.J."/>
            <person name="Wortman J.R."/>
            <person name="Fraser-Liggett C.M."/>
            <person name="Ravel J."/>
            <person name="Rabinowicz P.D."/>
        </authorList>
    </citation>
    <scope>NUCLEOTIDE SEQUENCE [LARGE SCALE GENOMIC DNA]</scope>
    <source>
        <strain evidence="2">cv. Hale</strain>
    </source>
</reference>
<evidence type="ECO:0000313" key="2">
    <source>
        <dbReference type="Proteomes" id="UP000008311"/>
    </source>
</evidence>
<keyword evidence="2" id="KW-1185">Reference proteome</keyword>
<dbReference type="EMBL" id="EQ973811">
    <property type="protein sequence ID" value="EEF45652.1"/>
    <property type="molecule type" value="Genomic_DNA"/>
</dbReference>
<dbReference type="Proteomes" id="UP000008311">
    <property type="component" value="Unassembled WGS sequence"/>
</dbReference>
<dbReference type="AlphaFoldDB" id="B9RSN5"/>
<dbReference type="InParanoid" id="B9RSN5"/>